<dbReference type="GO" id="GO:0005975">
    <property type="term" value="P:carbohydrate metabolic process"/>
    <property type="evidence" value="ECO:0007669"/>
    <property type="project" value="InterPro"/>
</dbReference>
<dbReference type="Gene3D" id="2.60.120.260">
    <property type="entry name" value="Galactose-binding domain-like"/>
    <property type="match status" value="1"/>
</dbReference>
<dbReference type="InterPro" id="IPR013320">
    <property type="entry name" value="ConA-like_dom_sf"/>
</dbReference>
<dbReference type="Gene3D" id="2.60.120.200">
    <property type="match status" value="1"/>
</dbReference>
<dbReference type="GO" id="GO:0004553">
    <property type="term" value="F:hydrolase activity, hydrolyzing O-glycosyl compounds"/>
    <property type="evidence" value="ECO:0007669"/>
    <property type="project" value="InterPro"/>
</dbReference>
<dbReference type="RefSeq" id="WP_008587384.1">
    <property type="nucleotide sequence ID" value="NZ_CP007035.1"/>
</dbReference>
<keyword evidence="4" id="KW-1185">Reference proteome</keyword>
<organism evidence="3 4">
    <name type="scientific">Niabella soli DSM 19437</name>
    <dbReference type="NCBI Taxonomy" id="929713"/>
    <lineage>
        <taxon>Bacteria</taxon>
        <taxon>Pseudomonadati</taxon>
        <taxon>Bacteroidota</taxon>
        <taxon>Chitinophagia</taxon>
        <taxon>Chitinophagales</taxon>
        <taxon>Chitinophagaceae</taxon>
        <taxon>Niabella</taxon>
    </lineage>
</organism>
<protein>
    <recommendedName>
        <fullName evidence="2">GH16 domain-containing protein</fullName>
    </recommendedName>
</protein>
<dbReference type="STRING" id="929713.NIASO_16720"/>
<gene>
    <name evidence="3" type="ORF">NIASO_16720</name>
</gene>
<dbReference type="eggNOG" id="ENOG502Z9NK">
    <property type="taxonomic scope" value="Bacteria"/>
</dbReference>
<comment type="similarity">
    <text evidence="1">Belongs to the glycosyl hydrolase 16 family.</text>
</comment>
<evidence type="ECO:0000313" key="4">
    <source>
        <dbReference type="Proteomes" id="UP000003586"/>
    </source>
</evidence>
<dbReference type="Pfam" id="PF00722">
    <property type="entry name" value="Glyco_hydro_16"/>
    <property type="match status" value="1"/>
</dbReference>
<evidence type="ECO:0000259" key="2">
    <source>
        <dbReference type="PROSITE" id="PS51762"/>
    </source>
</evidence>
<dbReference type="Proteomes" id="UP000003586">
    <property type="component" value="Chromosome"/>
</dbReference>
<dbReference type="PROSITE" id="PS51762">
    <property type="entry name" value="GH16_2"/>
    <property type="match status" value="1"/>
</dbReference>
<evidence type="ECO:0000256" key="1">
    <source>
        <dbReference type="ARBA" id="ARBA00006865"/>
    </source>
</evidence>
<dbReference type="SUPFAM" id="SSF49899">
    <property type="entry name" value="Concanavalin A-like lectins/glucanases"/>
    <property type="match status" value="1"/>
</dbReference>
<sequence>MPRIFLGIIIFLIGSPAIIQAQQKKGLQLLGTRSWIRVSWDPVAGADLYRIYWAAGGSKTTAGNAIAKAGTSRFYIQNVQPGAIWTILLEPVVAGKAKGLLTGTTRTQKNWVTDKSELKELQSNPSSGAVPRGMQLVWQDEFNDSLLNRNKWTANYFSTFNYMDTVSRKEMLENKLPQPAYTLNGKTINLFVNDSLPVRLYTPKGNQKISSIQTYDWRTNENLLDNSRGGYFEVKVRRSKTGNPKGVNTAFWFDSPGPDLKYYLEQGSEVNGVKGIRPPGQVFEIDVFELLNAQFVLHGQVDKNGKFIHNLATHITKGVEHENNWVTHGMLWTPTGIRHYINGKLMGEYTDKHKIYAPDHFMNVFLGTYGSGGGVNMEVDYIRYYNWPLKNGNELPNPGFEDSGSLSPWEGTGTITADAKRTGRYGVLLKPGQLIEQHVYLNNNRAYQLAYQSKGKGELQIAIDNVTPVNGKLNTIITKKENGQAGFSEKIIHFKTGPAYGNNMKTVHLGFMNTGATPIMLDDITIKKQ</sequence>
<evidence type="ECO:0000313" key="3">
    <source>
        <dbReference type="EMBL" id="AHF16355.1"/>
    </source>
</evidence>
<dbReference type="InterPro" id="IPR036116">
    <property type="entry name" value="FN3_sf"/>
</dbReference>
<dbReference type="CDD" id="cd00413">
    <property type="entry name" value="Glyco_hydrolase_16"/>
    <property type="match status" value="1"/>
</dbReference>
<feature type="domain" description="GH16" evidence="2">
    <location>
        <begin position="119"/>
        <end position="390"/>
    </location>
</feature>
<proteinExistence type="inferred from homology"/>
<dbReference type="SUPFAM" id="SSF49265">
    <property type="entry name" value="Fibronectin type III"/>
    <property type="match status" value="1"/>
</dbReference>
<dbReference type="AlphaFoldDB" id="W0EZX5"/>
<dbReference type="EMBL" id="CP007035">
    <property type="protein sequence ID" value="AHF16355.1"/>
    <property type="molecule type" value="Genomic_DNA"/>
</dbReference>
<dbReference type="KEGG" id="nso:NIASO_16720"/>
<reference evidence="3 4" key="1">
    <citation type="submission" date="2013-12" db="EMBL/GenBank/DDBJ databases">
        <authorList>
            <consortium name="DOE Joint Genome Institute"/>
            <person name="Eisen J."/>
            <person name="Huntemann M."/>
            <person name="Han J."/>
            <person name="Chen A."/>
            <person name="Kyrpides N."/>
            <person name="Mavromatis K."/>
            <person name="Markowitz V."/>
            <person name="Palaniappan K."/>
            <person name="Ivanova N."/>
            <person name="Schaumberg A."/>
            <person name="Pati A."/>
            <person name="Liolios K."/>
            <person name="Nordberg H.P."/>
            <person name="Cantor M.N."/>
            <person name="Hua S.X."/>
            <person name="Woyke T."/>
        </authorList>
    </citation>
    <scope>NUCLEOTIDE SEQUENCE [LARGE SCALE GENOMIC DNA]</scope>
    <source>
        <strain evidence="4">DSM 19437</strain>
    </source>
</reference>
<dbReference type="OrthoDB" id="692153at2"/>
<accession>W0EZX5</accession>
<name>W0EZX5_9BACT</name>
<dbReference type="InterPro" id="IPR000757">
    <property type="entry name" value="Beta-glucanase-like"/>
</dbReference>
<dbReference type="HOGENOM" id="CLU_514656_0_0_10"/>